<gene>
    <name evidence="2" type="ORF">E2C01_066360</name>
</gene>
<feature type="compositionally biased region" description="Basic and acidic residues" evidence="1">
    <location>
        <begin position="24"/>
        <end position="36"/>
    </location>
</feature>
<accession>A0A5B7HS43</accession>
<evidence type="ECO:0000256" key="1">
    <source>
        <dbReference type="SAM" id="MobiDB-lite"/>
    </source>
</evidence>
<dbReference type="Proteomes" id="UP000324222">
    <property type="component" value="Unassembled WGS sequence"/>
</dbReference>
<protein>
    <submittedName>
        <fullName evidence="2">Uncharacterized protein</fullName>
    </submittedName>
</protein>
<organism evidence="2 3">
    <name type="scientific">Portunus trituberculatus</name>
    <name type="common">Swimming crab</name>
    <name type="synonym">Neptunus trituberculatus</name>
    <dbReference type="NCBI Taxonomy" id="210409"/>
    <lineage>
        <taxon>Eukaryota</taxon>
        <taxon>Metazoa</taxon>
        <taxon>Ecdysozoa</taxon>
        <taxon>Arthropoda</taxon>
        <taxon>Crustacea</taxon>
        <taxon>Multicrustacea</taxon>
        <taxon>Malacostraca</taxon>
        <taxon>Eumalacostraca</taxon>
        <taxon>Eucarida</taxon>
        <taxon>Decapoda</taxon>
        <taxon>Pleocyemata</taxon>
        <taxon>Brachyura</taxon>
        <taxon>Eubrachyura</taxon>
        <taxon>Portunoidea</taxon>
        <taxon>Portunidae</taxon>
        <taxon>Portuninae</taxon>
        <taxon>Portunus</taxon>
    </lineage>
</organism>
<dbReference type="AlphaFoldDB" id="A0A5B7HS43"/>
<name>A0A5B7HS43_PORTR</name>
<proteinExistence type="predicted"/>
<keyword evidence="3" id="KW-1185">Reference proteome</keyword>
<comment type="caution">
    <text evidence="2">The sequence shown here is derived from an EMBL/GenBank/DDBJ whole genome shotgun (WGS) entry which is preliminary data.</text>
</comment>
<sequence>MHFSSFFPHSCHSYLRHVIPGDAARRGEAKRGEAKRGGAGWGKAGRGEVKQGKGRRSFPGILPSKSVVAPMQIQHKPTRC</sequence>
<evidence type="ECO:0000313" key="2">
    <source>
        <dbReference type="EMBL" id="MPC72067.1"/>
    </source>
</evidence>
<evidence type="ECO:0000313" key="3">
    <source>
        <dbReference type="Proteomes" id="UP000324222"/>
    </source>
</evidence>
<feature type="region of interest" description="Disordered" evidence="1">
    <location>
        <begin position="24"/>
        <end position="65"/>
    </location>
</feature>
<reference evidence="2 3" key="1">
    <citation type="submission" date="2019-05" db="EMBL/GenBank/DDBJ databases">
        <title>Another draft genome of Portunus trituberculatus and its Hox gene families provides insights of decapod evolution.</title>
        <authorList>
            <person name="Jeong J.-H."/>
            <person name="Song I."/>
            <person name="Kim S."/>
            <person name="Choi T."/>
            <person name="Kim D."/>
            <person name="Ryu S."/>
            <person name="Kim W."/>
        </authorList>
    </citation>
    <scope>NUCLEOTIDE SEQUENCE [LARGE SCALE GENOMIC DNA]</scope>
    <source>
        <tissue evidence="2">Muscle</tissue>
    </source>
</reference>
<dbReference type="EMBL" id="VSRR010034075">
    <property type="protein sequence ID" value="MPC72067.1"/>
    <property type="molecule type" value="Genomic_DNA"/>
</dbReference>